<gene>
    <name evidence="2" type="ORF">POJ06DRAFT_74154</name>
</gene>
<keyword evidence="1" id="KW-1133">Transmembrane helix</keyword>
<dbReference type="RefSeq" id="XP_056045393.1">
    <property type="nucleotide sequence ID" value="XM_056191485.1"/>
</dbReference>
<keyword evidence="3" id="KW-1185">Reference proteome</keyword>
<feature type="transmembrane region" description="Helical" evidence="1">
    <location>
        <begin position="124"/>
        <end position="146"/>
    </location>
</feature>
<keyword evidence="1" id="KW-0472">Membrane</keyword>
<dbReference type="EMBL" id="JARPMG010000003">
    <property type="protein sequence ID" value="KAJ8101943.1"/>
    <property type="molecule type" value="Genomic_DNA"/>
</dbReference>
<feature type="transmembrane region" description="Helical" evidence="1">
    <location>
        <begin position="68"/>
        <end position="88"/>
    </location>
</feature>
<dbReference type="Proteomes" id="UP001217417">
    <property type="component" value="Unassembled WGS sequence"/>
</dbReference>
<sequence length="168" mass="18810">MHVAIVASRLRILTETRSFTFGAGEFLRLATGVIHKNGLLASCRIRHLFPNRSGTTDPQNIPTRFRFVYAYIITIAINDGLGQTVIVIKRYSQMTEINHFLTGLCKVPIIPCWATSTPQLTPLLLVHIILCLLLISIKATAIDCVANKVKRNCNRNCQKRNVKLRAAL</sequence>
<evidence type="ECO:0000313" key="3">
    <source>
        <dbReference type="Proteomes" id="UP001217417"/>
    </source>
</evidence>
<dbReference type="AlphaFoldDB" id="A0AAD7QV92"/>
<evidence type="ECO:0000313" key="2">
    <source>
        <dbReference type="EMBL" id="KAJ8101943.1"/>
    </source>
</evidence>
<accession>A0AAD7QV92</accession>
<dbReference type="GeneID" id="80886651"/>
<name>A0AAD7QV92_9ASCO</name>
<evidence type="ECO:0000256" key="1">
    <source>
        <dbReference type="SAM" id="Phobius"/>
    </source>
</evidence>
<keyword evidence="1" id="KW-0812">Transmembrane</keyword>
<comment type="caution">
    <text evidence="2">The sequence shown here is derived from an EMBL/GenBank/DDBJ whole genome shotgun (WGS) entry which is preliminary data.</text>
</comment>
<organism evidence="2 3">
    <name type="scientific">Lipomyces tetrasporus</name>
    <dbReference type="NCBI Taxonomy" id="54092"/>
    <lineage>
        <taxon>Eukaryota</taxon>
        <taxon>Fungi</taxon>
        <taxon>Dikarya</taxon>
        <taxon>Ascomycota</taxon>
        <taxon>Saccharomycotina</taxon>
        <taxon>Lipomycetes</taxon>
        <taxon>Lipomycetales</taxon>
        <taxon>Lipomycetaceae</taxon>
        <taxon>Lipomyces</taxon>
    </lineage>
</organism>
<reference evidence="2" key="1">
    <citation type="submission" date="2023-03" db="EMBL/GenBank/DDBJ databases">
        <title>Near-Complete genome sequence of Lipomyces tetrasporous NRRL Y-64009, an oleaginous yeast capable of growing on lignocellulosic hydrolysates.</title>
        <authorList>
            <consortium name="Lawrence Berkeley National Laboratory"/>
            <person name="Jagtap S.S."/>
            <person name="Liu J.-J."/>
            <person name="Walukiewicz H.E."/>
            <person name="Pangilinan J."/>
            <person name="Lipzen A."/>
            <person name="Ahrendt S."/>
            <person name="Koriabine M."/>
            <person name="Cobaugh K."/>
            <person name="Salamov A."/>
            <person name="Yoshinaga Y."/>
            <person name="Ng V."/>
            <person name="Daum C."/>
            <person name="Grigoriev I.V."/>
            <person name="Slininger P.J."/>
            <person name="Dien B.S."/>
            <person name="Jin Y.-S."/>
            <person name="Rao C.V."/>
        </authorList>
    </citation>
    <scope>NUCLEOTIDE SEQUENCE</scope>
    <source>
        <strain evidence="2">NRRL Y-64009</strain>
    </source>
</reference>
<proteinExistence type="predicted"/>
<protein>
    <submittedName>
        <fullName evidence="2">Uncharacterized protein</fullName>
    </submittedName>
</protein>